<dbReference type="PANTHER" id="PTHR43179:SF12">
    <property type="entry name" value="GALACTOFURANOSYLTRANSFERASE GLFT2"/>
    <property type="match status" value="1"/>
</dbReference>
<accession>A0A1F5BKH9</accession>
<name>A0A1F5BKH9_9BACT</name>
<evidence type="ECO:0000256" key="1">
    <source>
        <dbReference type="ARBA" id="ARBA00006739"/>
    </source>
</evidence>
<evidence type="ECO:0000313" key="6">
    <source>
        <dbReference type="Proteomes" id="UP000179184"/>
    </source>
</evidence>
<dbReference type="PANTHER" id="PTHR43179">
    <property type="entry name" value="RHAMNOSYLTRANSFERASE WBBL"/>
    <property type="match status" value="1"/>
</dbReference>
<dbReference type="SUPFAM" id="SSF53448">
    <property type="entry name" value="Nucleotide-diphospho-sugar transferases"/>
    <property type="match status" value="1"/>
</dbReference>
<evidence type="ECO:0000256" key="2">
    <source>
        <dbReference type="ARBA" id="ARBA00022676"/>
    </source>
</evidence>
<sequence>MKDLMNKLQPLVSINLLTYNGLKFLEPCVNSVLRQSYPNIEFLIIDNNSTDGTPEKTDELLKSFSGNLKPKTYKLKANMGFSGGHNFGIKRAEGEFIICLNQDAVLTETFVERALKPFHDSEVAAVQGKVMRLKEKKGNDFELNGLIDSAGLVMLKNRRIISRGQGEKDRGQYEQAREIFGVDGAVPVYRKSALEDVKIKDEYFDEDFFMYKEDVDLAWRLRLAGWKAVYEPKAVAHHFRGAGENAAKNYFAIVRERLKINPFAKYYAFKNQRLMQIKNETPILFLKHLPRILIKEVGSWFYVLAFEKYSLKAIYRLFKETPNALEKRKIIMAKRKVTEKELEAWFE</sequence>
<dbReference type="InterPro" id="IPR001173">
    <property type="entry name" value="Glyco_trans_2-like"/>
</dbReference>
<evidence type="ECO:0000259" key="4">
    <source>
        <dbReference type="Pfam" id="PF00535"/>
    </source>
</evidence>
<comment type="caution">
    <text evidence="5">The sequence shown here is derived from an EMBL/GenBank/DDBJ whole genome shotgun (WGS) entry which is preliminary data.</text>
</comment>
<gene>
    <name evidence="5" type="ORF">A2W60_02520</name>
</gene>
<dbReference type="CDD" id="cd04186">
    <property type="entry name" value="GT_2_like_c"/>
    <property type="match status" value="1"/>
</dbReference>
<feature type="domain" description="Glycosyltransferase 2-like" evidence="4">
    <location>
        <begin position="16"/>
        <end position="196"/>
    </location>
</feature>
<dbReference type="Pfam" id="PF00535">
    <property type="entry name" value="Glycos_transf_2"/>
    <property type="match status" value="1"/>
</dbReference>
<keyword evidence="3" id="KW-0808">Transferase</keyword>
<organism evidence="5 6">
    <name type="scientific">Candidatus Azambacteria bacterium RIFCSPHIGHO2_02_46_12</name>
    <dbReference type="NCBI Taxonomy" id="1797295"/>
    <lineage>
        <taxon>Bacteria</taxon>
        <taxon>Candidatus Azamiibacteriota</taxon>
    </lineage>
</organism>
<dbReference type="EMBL" id="MEYN01000003">
    <property type="protein sequence ID" value="OGD31105.1"/>
    <property type="molecule type" value="Genomic_DNA"/>
</dbReference>
<protein>
    <recommendedName>
        <fullName evidence="4">Glycosyltransferase 2-like domain-containing protein</fullName>
    </recommendedName>
</protein>
<dbReference type="Gene3D" id="3.90.550.10">
    <property type="entry name" value="Spore Coat Polysaccharide Biosynthesis Protein SpsA, Chain A"/>
    <property type="match status" value="1"/>
</dbReference>
<reference evidence="5 6" key="1">
    <citation type="journal article" date="2016" name="Nat. Commun.">
        <title>Thousands of microbial genomes shed light on interconnected biogeochemical processes in an aquifer system.</title>
        <authorList>
            <person name="Anantharaman K."/>
            <person name="Brown C.T."/>
            <person name="Hug L.A."/>
            <person name="Sharon I."/>
            <person name="Castelle C.J."/>
            <person name="Probst A.J."/>
            <person name="Thomas B.C."/>
            <person name="Singh A."/>
            <person name="Wilkins M.J."/>
            <person name="Karaoz U."/>
            <person name="Brodie E.L."/>
            <person name="Williams K.H."/>
            <person name="Hubbard S.S."/>
            <person name="Banfield J.F."/>
        </authorList>
    </citation>
    <scope>NUCLEOTIDE SEQUENCE [LARGE SCALE GENOMIC DNA]</scope>
</reference>
<dbReference type="Proteomes" id="UP000179184">
    <property type="component" value="Unassembled WGS sequence"/>
</dbReference>
<evidence type="ECO:0000313" key="5">
    <source>
        <dbReference type="EMBL" id="OGD31105.1"/>
    </source>
</evidence>
<evidence type="ECO:0000256" key="3">
    <source>
        <dbReference type="ARBA" id="ARBA00022679"/>
    </source>
</evidence>
<comment type="similarity">
    <text evidence="1">Belongs to the glycosyltransferase 2 family.</text>
</comment>
<keyword evidence="2" id="KW-0328">Glycosyltransferase</keyword>
<dbReference type="GO" id="GO:0016757">
    <property type="term" value="F:glycosyltransferase activity"/>
    <property type="evidence" value="ECO:0007669"/>
    <property type="project" value="UniProtKB-KW"/>
</dbReference>
<proteinExistence type="inferred from homology"/>
<dbReference type="AlphaFoldDB" id="A0A1F5BKH9"/>
<dbReference type="InterPro" id="IPR029044">
    <property type="entry name" value="Nucleotide-diphossugar_trans"/>
</dbReference>